<reference evidence="2" key="2">
    <citation type="submission" date="2016-01" db="EMBL/GenBank/DDBJ databases">
        <authorList>
            <person name="Hong K.W."/>
        </authorList>
    </citation>
    <scope>NUCLEOTIDE SEQUENCE</scope>
    <source>
        <strain evidence="2">M40</strain>
    </source>
</reference>
<evidence type="ECO:0000313" key="3">
    <source>
        <dbReference type="EMBL" id="PAK96735.1"/>
    </source>
</evidence>
<reference evidence="3 5" key="3">
    <citation type="submission" date="2017-04" db="EMBL/GenBank/DDBJ databases">
        <title>Kefir bacterial isolates.</title>
        <authorList>
            <person name="Kim Y."/>
            <person name="Blasche S."/>
            <person name="Patil K.R."/>
        </authorList>
    </citation>
    <scope>NUCLEOTIDE SEQUENCE [LARGE SCALE GENOMIC DNA]</scope>
    <source>
        <strain evidence="3 5">OG2</strain>
    </source>
</reference>
<evidence type="ECO:0000313" key="5">
    <source>
        <dbReference type="Proteomes" id="UP000216867"/>
    </source>
</evidence>
<dbReference type="RefSeq" id="WP_009376645.1">
    <property type="nucleotide sequence ID" value="NZ_CBDRLP010000004.1"/>
</dbReference>
<accession>A0A165E8K9</accession>
<dbReference type="AlphaFoldDB" id="A0A165E8K9"/>
<dbReference type="EMBL" id="NCWY01000002">
    <property type="protein sequence ID" value="PAK96735.1"/>
    <property type="molecule type" value="Genomic_DNA"/>
</dbReference>
<reference evidence="4" key="1">
    <citation type="submission" date="2016-01" db="EMBL/GenBank/DDBJ databases">
        <title>Draft genome of Chromobacterium sp. F49.</title>
        <authorList>
            <person name="Hong K.W."/>
        </authorList>
    </citation>
    <scope>NUCLEOTIDE SEQUENCE [LARGE SCALE GENOMIC DNA]</scope>
    <source>
        <strain evidence="4">M40</strain>
    </source>
</reference>
<protein>
    <submittedName>
        <fullName evidence="3">Uncharacterized protein</fullName>
    </submittedName>
</protein>
<dbReference type="EMBL" id="LQQR01000013">
    <property type="protein sequence ID" value="KZE21504.1"/>
    <property type="molecule type" value="Genomic_DNA"/>
</dbReference>
<gene>
    <name evidence="2" type="ORF">AVW13_08545</name>
    <name evidence="3" type="ORF">B8X04_02180</name>
</gene>
<dbReference type="Proteomes" id="UP000076612">
    <property type="component" value="Unassembled WGS sequence"/>
</dbReference>
<comment type="caution">
    <text evidence="3">The sequence shown here is derived from an EMBL/GenBank/DDBJ whole genome shotgun (WGS) entry which is preliminary data.</text>
</comment>
<organism evidence="3 5">
    <name type="scientific">Brevibacterium casei</name>
    <dbReference type="NCBI Taxonomy" id="33889"/>
    <lineage>
        <taxon>Bacteria</taxon>
        <taxon>Bacillati</taxon>
        <taxon>Actinomycetota</taxon>
        <taxon>Actinomycetes</taxon>
        <taxon>Micrococcales</taxon>
        <taxon>Brevibacteriaceae</taxon>
        <taxon>Brevibacterium</taxon>
    </lineage>
</organism>
<evidence type="ECO:0000313" key="4">
    <source>
        <dbReference type="Proteomes" id="UP000076612"/>
    </source>
</evidence>
<feature type="transmembrane region" description="Helical" evidence="1">
    <location>
        <begin position="61"/>
        <end position="84"/>
    </location>
</feature>
<keyword evidence="1" id="KW-0472">Membrane</keyword>
<dbReference type="Proteomes" id="UP000216867">
    <property type="component" value="Unassembled WGS sequence"/>
</dbReference>
<dbReference type="STRING" id="33889.AVW13_08545"/>
<evidence type="ECO:0000256" key="1">
    <source>
        <dbReference type="SAM" id="Phobius"/>
    </source>
</evidence>
<feature type="transmembrane region" description="Helical" evidence="1">
    <location>
        <begin position="104"/>
        <end position="125"/>
    </location>
</feature>
<name>A0A165E8K9_9MICO</name>
<keyword evidence="1" id="KW-1133">Transmembrane helix</keyword>
<evidence type="ECO:0000313" key="2">
    <source>
        <dbReference type="EMBL" id="KZE21504.1"/>
    </source>
</evidence>
<keyword evidence="1" id="KW-0812">Transmembrane</keyword>
<sequence length="126" mass="12906">MTPTLVAALTATFALAFGAWTAVSATRRPQSRVLLLAGLAGALAILLLVRLIGPFGGWGDWFVWVWFAAVAVYAWTGYRAAAAWPGLPWRASGPGVPRGGGVRLGVAAAILLAVTGALVVPGILLG</sequence>
<feature type="transmembrane region" description="Helical" evidence="1">
    <location>
        <begin position="31"/>
        <end position="49"/>
    </location>
</feature>
<proteinExistence type="predicted"/>